<dbReference type="GO" id="GO:0004563">
    <property type="term" value="F:beta-N-acetylhexosaminidase activity"/>
    <property type="evidence" value="ECO:0007669"/>
    <property type="project" value="UniProtKB-EC"/>
</dbReference>
<evidence type="ECO:0000259" key="6">
    <source>
        <dbReference type="Pfam" id="PF00728"/>
    </source>
</evidence>
<protein>
    <recommendedName>
        <fullName evidence="2">beta-N-acetylhexosaminidase</fullName>
        <ecNumber evidence="2">3.2.1.52</ecNumber>
    </recommendedName>
</protein>
<dbReference type="GO" id="GO:0016020">
    <property type="term" value="C:membrane"/>
    <property type="evidence" value="ECO:0007669"/>
    <property type="project" value="TreeGrafter"/>
</dbReference>
<evidence type="ECO:0000256" key="3">
    <source>
        <dbReference type="ARBA" id="ARBA00022801"/>
    </source>
</evidence>
<accession>A0A9E2SFL9</accession>
<dbReference type="GO" id="GO:0030203">
    <property type="term" value="P:glycosaminoglycan metabolic process"/>
    <property type="evidence" value="ECO:0007669"/>
    <property type="project" value="TreeGrafter"/>
</dbReference>
<dbReference type="InterPro" id="IPR025705">
    <property type="entry name" value="Beta_hexosaminidase_sua/sub"/>
</dbReference>
<evidence type="ECO:0000256" key="1">
    <source>
        <dbReference type="ARBA" id="ARBA00001231"/>
    </source>
</evidence>
<evidence type="ECO:0000259" key="8">
    <source>
        <dbReference type="Pfam" id="PF02838"/>
    </source>
</evidence>
<dbReference type="EMBL" id="JAHSPG010000018">
    <property type="protein sequence ID" value="MBV4360230.1"/>
    <property type="molecule type" value="Genomic_DNA"/>
</dbReference>
<gene>
    <name evidence="9" type="ORF">KTO63_23900</name>
</gene>
<evidence type="ECO:0000313" key="9">
    <source>
        <dbReference type="EMBL" id="MBV4360230.1"/>
    </source>
</evidence>
<organism evidence="9 10">
    <name type="scientific">Pinibacter aurantiacus</name>
    <dbReference type="NCBI Taxonomy" id="2851599"/>
    <lineage>
        <taxon>Bacteria</taxon>
        <taxon>Pseudomonadati</taxon>
        <taxon>Bacteroidota</taxon>
        <taxon>Chitinophagia</taxon>
        <taxon>Chitinophagales</taxon>
        <taxon>Chitinophagaceae</taxon>
        <taxon>Pinibacter</taxon>
    </lineage>
</organism>
<name>A0A9E2SFL9_9BACT</name>
<comment type="catalytic activity">
    <reaction evidence="1">
        <text>Hydrolysis of terminal non-reducing N-acetyl-D-hexosamine residues in N-acetyl-beta-D-hexosaminides.</text>
        <dbReference type="EC" id="3.2.1.52"/>
    </reaction>
</comment>
<dbReference type="EC" id="3.2.1.52" evidence="2"/>
<dbReference type="PANTHER" id="PTHR22600">
    <property type="entry name" value="BETA-HEXOSAMINIDASE"/>
    <property type="match status" value="1"/>
</dbReference>
<evidence type="ECO:0000313" key="10">
    <source>
        <dbReference type="Proteomes" id="UP000812270"/>
    </source>
</evidence>
<keyword evidence="4" id="KW-0326">Glycosidase</keyword>
<dbReference type="InterPro" id="IPR015883">
    <property type="entry name" value="Glyco_hydro_20_cat"/>
</dbReference>
<keyword evidence="3" id="KW-0378">Hydrolase</keyword>
<dbReference type="InterPro" id="IPR015882">
    <property type="entry name" value="HEX_bac_N"/>
</dbReference>
<dbReference type="InterPro" id="IPR000421">
    <property type="entry name" value="FA58C"/>
</dbReference>
<feature type="domain" description="Beta-hexosaminidase bacterial type N-terminal" evidence="8">
    <location>
        <begin position="21"/>
        <end position="147"/>
    </location>
</feature>
<reference evidence="9" key="1">
    <citation type="submission" date="2021-06" db="EMBL/GenBank/DDBJ databases">
        <authorList>
            <person name="Huq M.A."/>
        </authorList>
    </citation>
    <scope>NUCLEOTIDE SEQUENCE</scope>
    <source>
        <strain evidence="9">MAH-26</strain>
    </source>
</reference>
<dbReference type="Pfam" id="PF00728">
    <property type="entry name" value="Glyco_hydro_20"/>
    <property type="match status" value="1"/>
</dbReference>
<dbReference type="PANTHER" id="PTHR22600:SF57">
    <property type="entry name" value="BETA-N-ACETYLHEXOSAMINIDASE"/>
    <property type="match status" value="1"/>
</dbReference>
<dbReference type="RefSeq" id="WP_217794500.1">
    <property type="nucleotide sequence ID" value="NZ_JAHSPG010000018.1"/>
</dbReference>
<proteinExistence type="predicted"/>
<keyword evidence="10" id="KW-1185">Reference proteome</keyword>
<evidence type="ECO:0000256" key="4">
    <source>
        <dbReference type="ARBA" id="ARBA00023295"/>
    </source>
</evidence>
<feature type="active site" description="Proton donor" evidence="5">
    <location>
        <position position="325"/>
    </location>
</feature>
<sequence length="758" mass="84255">MMKNILASAILTISLLQLNAQSIIPEPAEIKASKADFTITPSTTIVMQGTGLENAASFFNAYLQKYYGFQLKVTSGSNTAKNSIVLNYEKMEYPIPGAYVMNVNNKNVYIAGDNAQGTFYGIQTLIQLLPPVASKSLKIAAVDINDHPRFAYRGAMLDVCRHFFDVDFVKQYIDYLAMYKINTFHWHLTDDQGWRVEIKKYPKLTSVGAWRDGTIIGRYPGTGNDSIHYGGFYTQEQIKEVVKYAADRYITIIPEIEMPGHASAALTAYPNLGCTGGPYKVQQTWGVFDDVFCAGNDSVFTFLQDVLDEVIPLFPAAYVHVGGDECPKTSWKKCPKCQQRIKDQHLADEHALQSYFVQRMEKYINSKGKKIIGWDEILEGGIAPNATVMSWRGEDGGINAAKQNHDVIMTPNTYVYFDYAQTKTEDSVTIGGFIPLEKVYSYEPIPAVLDASQQKHVLGAQANLWTEYIGYPSKVEYQEFPRYAALSEVLWSPASKRDWKKFEQKLPDVFKKLSFQKTNYSTAYYDIQTSVTPGPGGNGVSWKVFTNNKTGKLLVYNADKTTVDKATAYESPIVVTDNATMVAVVKNADGTLGKEVRQTFSFNKATGKKATITKIPDPKYSGNGGASGLVNGVKAQRDINSPEWLGWFGGDCDATIDLGKTESISKVNVHILYQPASWIYPPKYVQVQVSSDGKNFTDAGQSANVVYESYNMGNITVSFANTNCRYIRVLAKNYGMIEEGKQGAGNKSWTFVSEIQAD</sequence>
<dbReference type="Pfam" id="PF02838">
    <property type="entry name" value="Glyco_hydro_20b"/>
    <property type="match status" value="1"/>
</dbReference>
<comment type="caution">
    <text evidence="9">The sequence shown here is derived from an EMBL/GenBank/DDBJ whole genome shotgun (WGS) entry which is preliminary data.</text>
</comment>
<dbReference type="GO" id="GO:0005975">
    <property type="term" value="P:carbohydrate metabolic process"/>
    <property type="evidence" value="ECO:0007669"/>
    <property type="project" value="InterPro"/>
</dbReference>
<evidence type="ECO:0000259" key="7">
    <source>
        <dbReference type="Pfam" id="PF00754"/>
    </source>
</evidence>
<dbReference type="CDD" id="cd06563">
    <property type="entry name" value="GH20_chitobiase-like"/>
    <property type="match status" value="1"/>
</dbReference>
<feature type="domain" description="F5/8 type C" evidence="7">
    <location>
        <begin position="620"/>
        <end position="736"/>
    </location>
</feature>
<dbReference type="Proteomes" id="UP000812270">
    <property type="component" value="Unassembled WGS sequence"/>
</dbReference>
<dbReference type="Pfam" id="PF00754">
    <property type="entry name" value="F5_F8_type_C"/>
    <property type="match status" value="1"/>
</dbReference>
<feature type="domain" description="Glycoside hydrolase family 20 catalytic" evidence="6">
    <location>
        <begin position="150"/>
        <end position="493"/>
    </location>
</feature>
<evidence type="ECO:0000256" key="5">
    <source>
        <dbReference type="PIRSR" id="PIRSR625705-1"/>
    </source>
</evidence>
<dbReference type="AlphaFoldDB" id="A0A9E2SFL9"/>
<evidence type="ECO:0000256" key="2">
    <source>
        <dbReference type="ARBA" id="ARBA00012663"/>
    </source>
</evidence>